<comment type="caution">
    <text evidence="2">The sequence shown here is derived from an EMBL/GenBank/DDBJ whole genome shotgun (WGS) entry which is preliminary data.</text>
</comment>
<evidence type="ECO:0000313" key="2">
    <source>
        <dbReference type="EMBL" id="KAK0745349.1"/>
    </source>
</evidence>
<organism evidence="2 3">
    <name type="scientific">Apiosordaria backusii</name>
    <dbReference type="NCBI Taxonomy" id="314023"/>
    <lineage>
        <taxon>Eukaryota</taxon>
        <taxon>Fungi</taxon>
        <taxon>Dikarya</taxon>
        <taxon>Ascomycota</taxon>
        <taxon>Pezizomycotina</taxon>
        <taxon>Sordariomycetes</taxon>
        <taxon>Sordariomycetidae</taxon>
        <taxon>Sordariales</taxon>
        <taxon>Lasiosphaeriaceae</taxon>
        <taxon>Apiosordaria</taxon>
    </lineage>
</organism>
<keyword evidence="1" id="KW-0472">Membrane</keyword>
<dbReference type="AlphaFoldDB" id="A0AA40K487"/>
<sequence>MEEVILRFGMKHAYGSRYQAFWAEGFRATGTFCFGFSFWVFGLNILGSVGDIFLYFYFVCFISFSFYTQVSCLLFLSVMFSMFDAYDSVGLRQARPSCYFLLNSCSGAATRSIGGYCYSRRIWRDSGSLSLPLSQR</sequence>
<keyword evidence="1" id="KW-1133">Transmembrane helix</keyword>
<accession>A0AA40K487</accession>
<name>A0AA40K487_9PEZI</name>
<keyword evidence="3" id="KW-1185">Reference proteome</keyword>
<evidence type="ECO:0000256" key="1">
    <source>
        <dbReference type="SAM" id="Phobius"/>
    </source>
</evidence>
<keyword evidence="1" id="KW-0812">Transmembrane</keyword>
<evidence type="ECO:0000313" key="3">
    <source>
        <dbReference type="Proteomes" id="UP001172159"/>
    </source>
</evidence>
<proteinExistence type="predicted"/>
<dbReference type="Proteomes" id="UP001172159">
    <property type="component" value="Unassembled WGS sequence"/>
</dbReference>
<gene>
    <name evidence="2" type="ORF">B0T21DRAFT_101419</name>
</gene>
<feature type="transmembrane region" description="Helical" evidence="1">
    <location>
        <begin position="52"/>
        <end position="76"/>
    </location>
</feature>
<feature type="transmembrane region" description="Helical" evidence="1">
    <location>
        <begin position="21"/>
        <end position="46"/>
    </location>
</feature>
<reference evidence="2" key="1">
    <citation type="submission" date="2023-06" db="EMBL/GenBank/DDBJ databases">
        <title>Genome-scale phylogeny and comparative genomics of the fungal order Sordariales.</title>
        <authorList>
            <consortium name="Lawrence Berkeley National Laboratory"/>
            <person name="Hensen N."/>
            <person name="Bonometti L."/>
            <person name="Westerberg I."/>
            <person name="Brannstrom I.O."/>
            <person name="Guillou S."/>
            <person name="Cros-Aarteil S."/>
            <person name="Calhoun S."/>
            <person name="Haridas S."/>
            <person name="Kuo A."/>
            <person name="Mondo S."/>
            <person name="Pangilinan J."/>
            <person name="Riley R."/>
            <person name="Labutti K."/>
            <person name="Andreopoulos B."/>
            <person name="Lipzen A."/>
            <person name="Chen C."/>
            <person name="Yanf M."/>
            <person name="Daum C."/>
            <person name="Ng V."/>
            <person name="Clum A."/>
            <person name="Steindorff A."/>
            <person name="Ohm R."/>
            <person name="Martin F."/>
            <person name="Silar P."/>
            <person name="Natvig D."/>
            <person name="Lalanne C."/>
            <person name="Gautier V."/>
            <person name="Ament-Velasquez S.L."/>
            <person name="Kruys A."/>
            <person name="Hutchinson M.I."/>
            <person name="Powell A.J."/>
            <person name="Barry K."/>
            <person name="Miller A.N."/>
            <person name="Grigoriev I.V."/>
            <person name="Debuchy R."/>
            <person name="Gladieux P."/>
            <person name="Thoren M.H."/>
            <person name="Johannesson H."/>
        </authorList>
    </citation>
    <scope>NUCLEOTIDE SEQUENCE</scope>
    <source>
        <strain evidence="2">CBS 540.89</strain>
    </source>
</reference>
<protein>
    <submittedName>
        <fullName evidence="2">Uncharacterized protein</fullName>
    </submittedName>
</protein>
<dbReference type="EMBL" id="JAUKTV010000002">
    <property type="protein sequence ID" value="KAK0745349.1"/>
    <property type="molecule type" value="Genomic_DNA"/>
</dbReference>